<sequence length="225" mass="23670">MRVVEVHRWPVKSLRGESLDRAEVGARGLDGDRLWALREPDGKLGSGKSTRRFRRMAGLLELAATYDGPVGAGPVVSLPGGRSWRGPDPDLDAALTAYVGRPVGLAREDRVAHHDEGPLHLVTTATLGRLGTDGATLRANLVLDAPGLEPFAEDAWSGRELRLGDGGPVLVVREPMPRCVMVGAAVLQEVTRANDGCAGVVVDVVAGGTVAVGQHVVLGHRAPAR</sequence>
<protein>
    <submittedName>
        <fullName evidence="2">MOSC N-terminal beta barrel domain-containing protein</fullName>
    </submittedName>
</protein>
<evidence type="ECO:0000313" key="3">
    <source>
        <dbReference type="Proteomes" id="UP001168620"/>
    </source>
</evidence>
<dbReference type="Proteomes" id="UP001168620">
    <property type="component" value="Unassembled WGS sequence"/>
</dbReference>
<dbReference type="InterPro" id="IPR005302">
    <property type="entry name" value="MoCF_Sase_C"/>
</dbReference>
<dbReference type="SUPFAM" id="SSF50800">
    <property type="entry name" value="PK beta-barrel domain-like"/>
    <property type="match status" value="1"/>
</dbReference>
<reference evidence="2" key="1">
    <citation type="submission" date="2023-06" db="EMBL/GenBank/DDBJ databases">
        <title>Draft genome sequence of Nocardioides sp. SOB77.</title>
        <authorList>
            <person name="Zhang G."/>
        </authorList>
    </citation>
    <scope>NUCLEOTIDE SEQUENCE</scope>
    <source>
        <strain evidence="2">SOB77</strain>
    </source>
</reference>
<dbReference type="InterPro" id="IPR005303">
    <property type="entry name" value="MOCOS_middle"/>
</dbReference>
<keyword evidence="3" id="KW-1185">Reference proteome</keyword>
<gene>
    <name evidence="2" type="ORF">QWY28_04115</name>
</gene>
<name>A0ABT8FCB1_9ACTN</name>
<proteinExistence type="predicted"/>
<dbReference type="Pfam" id="PF03476">
    <property type="entry name" value="MOSC_N"/>
    <property type="match status" value="1"/>
</dbReference>
<evidence type="ECO:0000259" key="1">
    <source>
        <dbReference type="PROSITE" id="PS51340"/>
    </source>
</evidence>
<dbReference type="RefSeq" id="WP_300951029.1">
    <property type="nucleotide sequence ID" value="NZ_JAUHJQ010000001.1"/>
</dbReference>
<comment type="caution">
    <text evidence="2">The sequence shown here is derived from an EMBL/GenBank/DDBJ whole genome shotgun (WGS) entry which is preliminary data.</text>
</comment>
<dbReference type="PROSITE" id="PS51340">
    <property type="entry name" value="MOSC"/>
    <property type="match status" value="1"/>
</dbReference>
<dbReference type="Gene3D" id="2.40.33.20">
    <property type="entry name" value="PK beta-barrel domain-like"/>
    <property type="match status" value="1"/>
</dbReference>
<dbReference type="EMBL" id="JAUHJQ010000001">
    <property type="protein sequence ID" value="MDN4172119.1"/>
    <property type="molecule type" value="Genomic_DNA"/>
</dbReference>
<organism evidence="2 3">
    <name type="scientific">Nocardioides oceani</name>
    <dbReference type="NCBI Taxonomy" id="3058369"/>
    <lineage>
        <taxon>Bacteria</taxon>
        <taxon>Bacillati</taxon>
        <taxon>Actinomycetota</taxon>
        <taxon>Actinomycetes</taxon>
        <taxon>Propionibacteriales</taxon>
        <taxon>Nocardioidaceae</taxon>
        <taxon>Nocardioides</taxon>
    </lineage>
</organism>
<feature type="domain" description="MOSC" evidence="1">
    <location>
        <begin position="88"/>
        <end position="219"/>
    </location>
</feature>
<dbReference type="Pfam" id="PF03473">
    <property type="entry name" value="MOSC"/>
    <property type="match status" value="1"/>
</dbReference>
<evidence type="ECO:0000313" key="2">
    <source>
        <dbReference type="EMBL" id="MDN4172119.1"/>
    </source>
</evidence>
<dbReference type="InterPro" id="IPR011037">
    <property type="entry name" value="Pyrv_Knase-like_insert_dom_sf"/>
</dbReference>
<accession>A0ABT8FCB1</accession>